<name>A0ABP8WMZ2_9PSEU</name>
<dbReference type="Gene3D" id="3.30.470.30">
    <property type="entry name" value="DNA ligase/mRNA capping enzyme"/>
    <property type="match status" value="1"/>
</dbReference>
<dbReference type="RefSeq" id="WP_345381317.1">
    <property type="nucleotide sequence ID" value="NZ_BAABIC010000010.1"/>
</dbReference>
<dbReference type="SUPFAM" id="SSF56091">
    <property type="entry name" value="DNA ligase/mRNA capping enzyme, catalytic domain"/>
    <property type="match status" value="1"/>
</dbReference>
<gene>
    <name evidence="5" type="ORF">GCM10023215_32030</name>
</gene>
<dbReference type="InterPro" id="IPR012340">
    <property type="entry name" value="NA-bd_OB-fold"/>
</dbReference>
<dbReference type="PANTHER" id="PTHR45674:SF4">
    <property type="entry name" value="DNA LIGASE 1"/>
    <property type="match status" value="1"/>
</dbReference>
<comment type="catalytic activity">
    <reaction evidence="3">
        <text>ATP + (deoxyribonucleotide)n-3'-hydroxyl + 5'-phospho-(deoxyribonucleotide)m = (deoxyribonucleotide)n+m + AMP + diphosphate.</text>
        <dbReference type="EC" id="6.5.1.1"/>
    </reaction>
</comment>
<sequence>MRSLPYPLEPMVAVRAEDLPVGEKWIYEPKFDGFRCLAHAAGGRIRLQSRQKRSLTRYFPEIVAAVAALGEDVVLDGELVIWQQGRLAFDALQDRIHPSTAHAGRLAAALPAAFVVFDLLAHEGADLRPLPYAERRRRLEELLGTRLPHGLVLVPASTDVGVGRLWQREHTASGIEGVVAKRVDQTYRAGSRSWRKVRTRLTAEAVVGGVLGSLEDPEALVVGRFGRHGRLRVAGRTTPLGGAARTHLRRLLSAADAEHPWPTVLPPSRFGQRPGRPVEYVQVRPSVVVELEVDAAYEQDRWRHPVRFLRSRPDLRPEEIARAATR</sequence>
<evidence type="ECO:0000256" key="1">
    <source>
        <dbReference type="ARBA" id="ARBA00007572"/>
    </source>
</evidence>
<proteinExistence type="inferred from homology"/>
<dbReference type="PROSITE" id="PS50160">
    <property type="entry name" value="DNA_LIGASE_A3"/>
    <property type="match status" value="1"/>
</dbReference>
<evidence type="ECO:0000259" key="4">
    <source>
        <dbReference type="PROSITE" id="PS50160"/>
    </source>
</evidence>
<feature type="domain" description="ATP-dependent DNA ligase family profile" evidence="4">
    <location>
        <begin position="114"/>
        <end position="230"/>
    </location>
</feature>
<evidence type="ECO:0000256" key="2">
    <source>
        <dbReference type="ARBA" id="ARBA00022598"/>
    </source>
</evidence>
<dbReference type="PANTHER" id="PTHR45674">
    <property type="entry name" value="DNA LIGASE 1/3 FAMILY MEMBER"/>
    <property type="match status" value="1"/>
</dbReference>
<evidence type="ECO:0000256" key="3">
    <source>
        <dbReference type="ARBA" id="ARBA00034003"/>
    </source>
</evidence>
<dbReference type="InterPro" id="IPR012310">
    <property type="entry name" value="DNA_ligase_ATP-dep_cent"/>
</dbReference>
<dbReference type="GO" id="GO:0016874">
    <property type="term" value="F:ligase activity"/>
    <property type="evidence" value="ECO:0007669"/>
    <property type="project" value="UniProtKB-KW"/>
</dbReference>
<protein>
    <submittedName>
        <fullName evidence="5">ATP-dependent DNA ligase</fullName>
    </submittedName>
</protein>
<comment type="similarity">
    <text evidence="1">Belongs to the ATP-dependent DNA ligase family.</text>
</comment>
<dbReference type="Pfam" id="PF01068">
    <property type="entry name" value="DNA_ligase_A_M"/>
    <property type="match status" value="1"/>
</dbReference>
<evidence type="ECO:0000313" key="6">
    <source>
        <dbReference type="Proteomes" id="UP001500325"/>
    </source>
</evidence>
<dbReference type="EMBL" id="BAABIC010000010">
    <property type="protein sequence ID" value="GAA4692496.1"/>
    <property type="molecule type" value="Genomic_DNA"/>
</dbReference>
<comment type="caution">
    <text evidence="5">The sequence shown here is derived from an EMBL/GenBank/DDBJ whole genome shotgun (WGS) entry which is preliminary data.</text>
</comment>
<dbReference type="InterPro" id="IPR016059">
    <property type="entry name" value="DNA_ligase_ATP-dep_CS"/>
</dbReference>
<keyword evidence="6" id="KW-1185">Reference proteome</keyword>
<dbReference type="InterPro" id="IPR050191">
    <property type="entry name" value="ATP-dep_DNA_ligase"/>
</dbReference>
<keyword evidence="2 5" id="KW-0436">Ligase</keyword>
<evidence type="ECO:0000313" key="5">
    <source>
        <dbReference type="EMBL" id="GAA4692496.1"/>
    </source>
</evidence>
<accession>A0ABP8WMZ2</accession>
<dbReference type="CDD" id="cd07905">
    <property type="entry name" value="Adenylation_DNA_ligase_LigC"/>
    <property type="match status" value="1"/>
</dbReference>
<reference evidence="6" key="1">
    <citation type="journal article" date="2019" name="Int. J. Syst. Evol. Microbiol.">
        <title>The Global Catalogue of Microorganisms (GCM) 10K type strain sequencing project: providing services to taxonomists for standard genome sequencing and annotation.</title>
        <authorList>
            <consortium name="The Broad Institute Genomics Platform"/>
            <consortium name="The Broad Institute Genome Sequencing Center for Infectious Disease"/>
            <person name="Wu L."/>
            <person name="Ma J."/>
        </authorList>
    </citation>
    <scope>NUCLEOTIDE SEQUENCE [LARGE SCALE GENOMIC DNA]</scope>
    <source>
        <strain evidence="6">JCM 18055</strain>
    </source>
</reference>
<dbReference type="Gene3D" id="2.40.50.140">
    <property type="entry name" value="Nucleic acid-binding proteins"/>
    <property type="match status" value="1"/>
</dbReference>
<dbReference type="InterPro" id="IPR044119">
    <property type="entry name" value="Adenylation_LigC-like"/>
</dbReference>
<dbReference type="PROSITE" id="PS00697">
    <property type="entry name" value="DNA_LIGASE_A1"/>
    <property type="match status" value="1"/>
</dbReference>
<organism evidence="5 6">
    <name type="scientific">Pseudonocardia yuanmonensis</name>
    <dbReference type="NCBI Taxonomy" id="1095914"/>
    <lineage>
        <taxon>Bacteria</taxon>
        <taxon>Bacillati</taxon>
        <taxon>Actinomycetota</taxon>
        <taxon>Actinomycetes</taxon>
        <taxon>Pseudonocardiales</taxon>
        <taxon>Pseudonocardiaceae</taxon>
        <taxon>Pseudonocardia</taxon>
    </lineage>
</organism>
<dbReference type="Proteomes" id="UP001500325">
    <property type="component" value="Unassembled WGS sequence"/>
</dbReference>